<keyword evidence="2" id="KW-1185">Reference proteome</keyword>
<dbReference type="KEGG" id="dau:Daud_0960"/>
<reference evidence="1 2" key="2">
    <citation type="journal article" date="2008" name="Science">
        <title>Environmental genomics reveals a single-species ecosystem deep within Earth.</title>
        <authorList>
            <person name="Chivian D."/>
            <person name="Brodie E.L."/>
            <person name="Alm E.J."/>
            <person name="Culley D.E."/>
            <person name="Dehal P.S."/>
            <person name="Desantis T.Z."/>
            <person name="Gihring T.M."/>
            <person name="Lapidus A."/>
            <person name="Lin L.H."/>
            <person name="Lowry S.R."/>
            <person name="Moser D.P."/>
            <person name="Richardson P.M."/>
            <person name="Southam G."/>
            <person name="Wanger G."/>
            <person name="Pratt L.M."/>
            <person name="Andersen G.L."/>
            <person name="Hazen T.C."/>
            <person name="Brockman F.J."/>
            <person name="Arkin A.P."/>
            <person name="Onstott T.C."/>
        </authorList>
    </citation>
    <scope>NUCLEOTIDE SEQUENCE [LARGE SCALE GENOMIC DNA]</scope>
    <source>
        <strain evidence="1 2">MP104C</strain>
    </source>
</reference>
<dbReference type="AlphaFoldDB" id="B1I3F0"/>
<evidence type="ECO:0000313" key="1">
    <source>
        <dbReference type="EMBL" id="ACA59472.1"/>
    </source>
</evidence>
<reference evidence="2" key="1">
    <citation type="submission" date="2007-10" db="EMBL/GenBank/DDBJ databases">
        <title>Complete sequence of chromosome of Desulforudis audaxviator MP104C.</title>
        <authorList>
            <person name="Copeland A."/>
            <person name="Lucas S."/>
            <person name="Lapidus A."/>
            <person name="Barry K."/>
            <person name="Glavina del Rio T."/>
            <person name="Dalin E."/>
            <person name="Tice H."/>
            <person name="Bruce D."/>
            <person name="Pitluck S."/>
            <person name="Lowry S.R."/>
            <person name="Larimer F."/>
            <person name="Land M.L."/>
            <person name="Hauser L."/>
            <person name="Kyrpides N."/>
            <person name="Ivanova N.N."/>
            <person name="Richardson P."/>
        </authorList>
    </citation>
    <scope>NUCLEOTIDE SEQUENCE [LARGE SCALE GENOMIC DNA]</scope>
    <source>
        <strain evidence="2">MP104C</strain>
    </source>
</reference>
<protein>
    <recommendedName>
        <fullName evidence="3">Tetratricopeptide repeat protein</fullName>
    </recommendedName>
</protein>
<name>B1I3F0_DESAP</name>
<dbReference type="HOGENOM" id="CLU_2449760_0_0_9"/>
<gene>
    <name evidence="1" type="ordered locus">Daud_0960</name>
</gene>
<sequence length="89" mass="10171">MEKAEPYLVKGAEYGAYALERYVDLGKFYLHQQRFEDAERVFLAGLGFRDAALKALPDKDSVKKQIAELNLLLARIYDNRENANCLSIT</sequence>
<accession>B1I3F0</accession>
<proteinExistence type="predicted"/>
<organism evidence="1 2">
    <name type="scientific">Desulforudis audaxviator (strain MP104C)</name>
    <dbReference type="NCBI Taxonomy" id="477974"/>
    <lineage>
        <taxon>Bacteria</taxon>
        <taxon>Bacillati</taxon>
        <taxon>Bacillota</taxon>
        <taxon>Clostridia</taxon>
        <taxon>Thermoanaerobacterales</taxon>
        <taxon>Candidatus Desulforudaceae</taxon>
        <taxon>Candidatus Desulforudis</taxon>
    </lineage>
</organism>
<dbReference type="Proteomes" id="UP000008544">
    <property type="component" value="Chromosome"/>
</dbReference>
<dbReference type="EMBL" id="CP000860">
    <property type="protein sequence ID" value="ACA59472.1"/>
    <property type="molecule type" value="Genomic_DNA"/>
</dbReference>
<evidence type="ECO:0000313" key="2">
    <source>
        <dbReference type="Proteomes" id="UP000008544"/>
    </source>
</evidence>
<evidence type="ECO:0008006" key="3">
    <source>
        <dbReference type="Google" id="ProtNLM"/>
    </source>
</evidence>